<keyword evidence="11" id="KW-1185">Reference proteome</keyword>
<feature type="region of interest" description="Disordered" evidence="8">
    <location>
        <begin position="96"/>
        <end position="120"/>
    </location>
</feature>
<evidence type="ECO:0000256" key="7">
    <source>
        <dbReference type="PROSITE-ProRule" id="PRU00042"/>
    </source>
</evidence>
<sequence>MEIDVEAEQKAIRNSLMMVDSEVTARNLNRNSDVLIRSIMENGAESNANANSINTHSTTKQTKAGRHASSSSRLSIQALSDLADGEEEAVATATNMNLNSNPNANNTNNVSNAKRNKPHAPLPSAVVAATKRQSDFELFPGLGLNIGDRSSIASSLSITTVASVNATSSANSRNTDSASDKNTNTSTNSMAVDSPHSDLDLQVAAVLVDQRSFIPLAVTNQYSQTQYNNHNNNYHNINPQLVFHQQFQQQQVYQSQSPLSQQHNNQATPTPPATSPPQLDMQTPRQQTPLIPQLQQMGPDDDDDAMIDDLYDHVRDTFGRLHSATSTSAKSPPESLQQHQEQQLFQQSQMLLLQKQQREQQSLHQYPQYQKYAETEQPSQISWINGNQISGTAIYNRNETGNDEDEDVNTKRSSTRRIMSLFRAAEAAARDAELEERARTNAIQISANQGGIQSLQPQQLYYQLQEQTYQQQQIQSPQQQQQYERQVSVSTTDFDSDGDSDSRFGSMGGSQHEGSVATTPPSHLLPFVCDICSRAFLRKHDLKRHVLTTHGTTDAFKCETCMKSFTRSDALQRHLKGRCKGLKAVAAATAKLASVG</sequence>
<feature type="region of interest" description="Disordered" evidence="8">
    <location>
        <begin position="248"/>
        <end position="285"/>
    </location>
</feature>
<comment type="caution">
    <text evidence="10">The sequence shown here is derived from an EMBL/GenBank/DDBJ whole genome shotgun (WGS) entry which is preliminary data.</text>
</comment>
<feature type="domain" description="C2H2-type" evidence="9">
    <location>
        <begin position="556"/>
        <end position="584"/>
    </location>
</feature>
<dbReference type="PROSITE" id="PS50157">
    <property type="entry name" value="ZINC_FINGER_C2H2_2"/>
    <property type="match status" value="2"/>
</dbReference>
<feature type="compositionally biased region" description="Low complexity" evidence="8">
    <location>
        <begin position="248"/>
        <end position="262"/>
    </location>
</feature>
<dbReference type="InterPro" id="IPR013087">
    <property type="entry name" value="Znf_C2H2_type"/>
</dbReference>
<dbReference type="GO" id="GO:0005634">
    <property type="term" value="C:nucleus"/>
    <property type="evidence" value="ECO:0007669"/>
    <property type="project" value="UniProtKB-SubCell"/>
</dbReference>
<evidence type="ECO:0000256" key="8">
    <source>
        <dbReference type="SAM" id="MobiDB-lite"/>
    </source>
</evidence>
<feature type="compositionally biased region" description="Low complexity" evidence="8">
    <location>
        <begin position="473"/>
        <end position="493"/>
    </location>
</feature>
<feature type="compositionally biased region" description="Low complexity" evidence="8">
    <location>
        <begin position="165"/>
        <end position="177"/>
    </location>
</feature>
<evidence type="ECO:0000259" key="9">
    <source>
        <dbReference type="PROSITE" id="PS50157"/>
    </source>
</evidence>
<gene>
    <name evidence="10" type="ORF">HK100_008791</name>
</gene>
<dbReference type="SUPFAM" id="SSF57667">
    <property type="entry name" value="beta-beta-alpha zinc fingers"/>
    <property type="match status" value="1"/>
</dbReference>
<evidence type="ECO:0000256" key="6">
    <source>
        <dbReference type="ARBA" id="ARBA00023242"/>
    </source>
</evidence>
<feature type="region of interest" description="Disordered" evidence="8">
    <location>
        <begin position="47"/>
        <end position="73"/>
    </location>
</feature>
<comment type="subcellular location">
    <subcellularLocation>
        <location evidence="1">Nucleus</location>
    </subcellularLocation>
</comment>
<evidence type="ECO:0000313" key="10">
    <source>
        <dbReference type="EMBL" id="KAJ3129173.1"/>
    </source>
</evidence>
<evidence type="ECO:0000256" key="1">
    <source>
        <dbReference type="ARBA" id="ARBA00004123"/>
    </source>
</evidence>
<feature type="compositionally biased region" description="Polar residues" evidence="8">
    <location>
        <begin position="181"/>
        <end position="191"/>
    </location>
</feature>
<dbReference type="SMART" id="SM00355">
    <property type="entry name" value="ZnF_C2H2"/>
    <property type="match status" value="2"/>
</dbReference>
<keyword evidence="3" id="KW-0677">Repeat</keyword>
<dbReference type="GO" id="GO:0010468">
    <property type="term" value="P:regulation of gene expression"/>
    <property type="evidence" value="ECO:0007669"/>
    <property type="project" value="TreeGrafter"/>
</dbReference>
<feature type="region of interest" description="Disordered" evidence="8">
    <location>
        <begin position="473"/>
        <end position="519"/>
    </location>
</feature>
<reference evidence="10" key="1">
    <citation type="submission" date="2020-05" db="EMBL/GenBank/DDBJ databases">
        <title>Phylogenomic resolution of chytrid fungi.</title>
        <authorList>
            <person name="Stajich J.E."/>
            <person name="Amses K."/>
            <person name="Simmons R."/>
            <person name="Seto K."/>
            <person name="Myers J."/>
            <person name="Bonds A."/>
            <person name="Quandt C.A."/>
            <person name="Barry K."/>
            <person name="Liu P."/>
            <person name="Grigoriev I."/>
            <person name="Longcore J.E."/>
            <person name="James T.Y."/>
        </authorList>
    </citation>
    <scope>NUCLEOTIDE SEQUENCE</scope>
    <source>
        <strain evidence="10">JEL0513</strain>
    </source>
</reference>
<keyword evidence="2" id="KW-0479">Metal-binding</keyword>
<dbReference type="PANTHER" id="PTHR16515">
    <property type="entry name" value="PR DOMAIN ZINC FINGER PROTEIN"/>
    <property type="match status" value="1"/>
</dbReference>
<feature type="region of interest" description="Disordered" evidence="8">
    <location>
        <begin position="165"/>
        <end position="194"/>
    </location>
</feature>
<dbReference type="Proteomes" id="UP001211907">
    <property type="component" value="Unassembled WGS sequence"/>
</dbReference>
<evidence type="ECO:0000313" key="11">
    <source>
        <dbReference type="Proteomes" id="UP001211907"/>
    </source>
</evidence>
<dbReference type="Pfam" id="PF00096">
    <property type="entry name" value="zf-C2H2"/>
    <property type="match status" value="2"/>
</dbReference>
<keyword evidence="6" id="KW-0539">Nucleus</keyword>
<dbReference type="Gene3D" id="3.30.160.60">
    <property type="entry name" value="Classic Zinc Finger"/>
    <property type="match status" value="2"/>
</dbReference>
<proteinExistence type="predicted"/>
<evidence type="ECO:0000256" key="4">
    <source>
        <dbReference type="ARBA" id="ARBA00022771"/>
    </source>
</evidence>
<keyword evidence="5" id="KW-0862">Zinc</keyword>
<name>A0AAD5XJK5_9FUNG</name>
<feature type="domain" description="C2H2-type" evidence="9">
    <location>
        <begin position="527"/>
        <end position="555"/>
    </location>
</feature>
<accession>A0AAD5XJK5</accession>
<feature type="compositionally biased region" description="Low complexity" evidence="8">
    <location>
        <begin position="96"/>
        <end position="113"/>
    </location>
</feature>
<organism evidence="10 11">
    <name type="scientific">Physocladia obscura</name>
    <dbReference type="NCBI Taxonomy" id="109957"/>
    <lineage>
        <taxon>Eukaryota</taxon>
        <taxon>Fungi</taxon>
        <taxon>Fungi incertae sedis</taxon>
        <taxon>Chytridiomycota</taxon>
        <taxon>Chytridiomycota incertae sedis</taxon>
        <taxon>Chytridiomycetes</taxon>
        <taxon>Chytridiales</taxon>
        <taxon>Chytriomycetaceae</taxon>
        <taxon>Physocladia</taxon>
    </lineage>
</organism>
<dbReference type="AlphaFoldDB" id="A0AAD5XJK5"/>
<dbReference type="EMBL" id="JADGJH010000435">
    <property type="protein sequence ID" value="KAJ3129173.1"/>
    <property type="molecule type" value="Genomic_DNA"/>
</dbReference>
<protein>
    <recommendedName>
        <fullName evidence="9">C2H2-type domain-containing protein</fullName>
    </recommendedName>
</protein>
<keyword evidence="4 7" id="KW-0863">Zinc-finger</keyword>
<dbReference type="InterPro" id="IPR050331">
    <property type="entry name" value="Zinc_finger"/>
</dbReference>
<dbReference type="PROSITE" id="PS00028">
    <property type="entry name" value="ZINC_FINGER_C2H2_1"/>
    <property type="match status" value="1"/>
</dbReference>
<evidence type="ECO:0000256" key="5">
    <source>
        <dbReference type="ARBA" id="ARBA00022833"/>
    </source>
</evidence>
<evidence type="ECO:0000256" key="2">
    <source>
        <dbReference type="ARBA" id="ARBA00022723"/>
    </source>
</evidence>
<dbReference type="GO" id="GO:0008270">
    <property type="term" value="F:zinc ion binding"/>
    <property type="evidence" value="ECO:0007669"/>
    <property type="project" value="UniProtKB-KW"/>
</dbReference>
<dbReference type="PANTHER" id="PTHR16515:SF49">
    <property type="entry name" value="GASTRULA ZINC FINGER PROTEIN XLCGF49.1-LIKE-RELATED"/>
    <property type="match status" value="1"/>
</dbReference>
<feature type="region of interest" description="Disordered" evidence="8">
    <location>
        <begin position="323"/>
        <end position="343"/>
    </location>
</feature>
<dbReference type="InterPro" id="IPR036236">
    <property type="entry name" value="Znf_C2H2_sf"/>
</dbReference>
<evidence type="ECO:0000256" key="3">
    <source>
        <dbReference type="ARBA" id="ARBA00022737"/>
    </source>
</evidence>